<evidence type="ECO:0000313" key="1">
    <source>
        <dbReference type="EMBL" id="RON43375.1"/>
    </source>
</evidence>
<comment type="caution">
    <text evidence="1">The sequence shown here is derived from an EMBL/GenBank/DDBJ whole genome shotgun (WGS) entry which is preliminary data.</text>
</comment>
<dbReference type="AlphaFoldDB" id="A0A423JZF7"/>
<dbReference type="EMBL" id="MOBQ01000024">
    <property type="protein sequence ID" value="RON43375.1"/>
    <property type="molecule type" value="Genomic_DNA"/>
</dbReference>
<evidence type="ECO:0008006" key="3">
    <source>
        <dbReference type="Google" id="ProtNLM"/>
    </source>
</evidence>
<reference evidence="1 2" key="1">
    <citation type="submission" date="2016-10" db="EMBL/GenBank/DDBJ databases">
        <title>Comparative genome analysis of multiple Pseudomonas spp. focuses on biocontrol and plant growth promoting traits.</title>
        <authorList>
            <person name="Tao X.-Y."/>
            <person name="Taylor C.G."/>
        </authorList>
    </citation>
    <scope>NUCLEOTIDE SEQUENCE [LARGE SCALE GENOMIC DNA]</scope>
    <source>
        <strain evidence="1 2">37A10</strain>
    </source>
</reference>
<protein>
    <recommendedName>
        <fullName evidence="3">Ferritin-like domain-containing protein</fullName>
    </recommendedName>
</protein>
<evidence type="ECO:0000313" key="2">
    <source>
        <dbReference type="Proteomes" id="UP000285349"/>
    </source>
</evidence>
<sequence>MYHIKDEIRHSKLFITLAELAFPQLSNEPFISETRSNLFSLNESDATKHAKPLSHNEIIDHLVQMNLGEIRTRIHISMIAPIIVAFTPEINRSKVKALLAALVDDETSHIAYTAKHLERFANTIGVQKIKELFVRRLRDLHQYTILETEAAVNEYAPEMKTALH</sequence>
<proteinExistence type="predicted"/>
<accession>A0A423JZF7</accession>
<organism evidence="1 2">
    <name type="scientific">Pseudomonas frederiksbergensis</name>
    <dbReference type="NCBI Taxonomy" id="104087"/>
    <lineage>
        <taxon>Bacteria</taxon>
        <taxon>Pseudomonadati</taxon>
        <taxon>Pseudomonadota</taxon>
        <taxon>Gammaproteobacteria</taxon>
        <taxon>Pseudomonadales</taxon>
        <taxon>Pseudomonadaceae</taxon>
        <taxon>Pseudomonas</taxon>
    </lineage>
</organism>
<name>A0A423JZF7_9PSED</name>
<gene>
    <name evidence="1" type="ORF">BK666_20025</name>
</gene>
<dbReference type="Proteomes" id="UP000285349">
    <property type="component" value="Unassembled WGS sequence"/>
</dbReference>